<comment type="subcellular location">
    <subcellularLocation>
        <location evidence="1">Nucleus</location>
    </subcellularLocation>
</comment>
<feature type="domain" description="Condensin complex subunit 1 C-terminal" evidence="8">
    <location>
        <begin position="631"/>
        <end position="798"/>
    </location>
</feature>
<evidence type="ECO:0000256" key="7">
    <source>
        <dbReference type="SAM" id="MobiDB-lite"/>
    </source>
</evidence>
<dbReference type="InterPro" id="IPR026971">
    <property type="entry name" value="CND1/NCAPD3"/>
</dbReference>
<dbReference type="InterPro" id="IPR032682">
    <property type="entry name" value="Cnd1_C"/>
</dbReference>
<accession>A0A915CTU7</accession>
<dbReference type="GO" id="GO:0042393">
    <property type="term" value="F:histone binding"/>
    <property type="evidence" value="ECO:0007669"/>
    <property type="project" value="TreeGrafter"/>
</dbReference>
<evidence type="ECO:0000256" key="4">
    <source>
        <dbReference type="ARBA" id="ARBA00023067"/>
    </source>
</evidence>
<dbReference type="PANTHER" id="PTHR14222">
    <property type="entry name" value="CONDENSIN"/>
    <property type="match status" value="1"/>
</dbReference>
<dbReference type="GO" id="GO:0000779">
    <property type="term" value="C:condensed chromosome, centromeric region"/>
    <property type="evidence" value="ECO:0007669"/>
    <property type="project" value="TreeGrafter"/>
</dbReference>
<evidence type="ECO:0000256" key="1">
    <source>
        <dbReference type="ARBA" id="ARBA00004123"/>
    </source>
</evidence>
<feature type="compositionally biased region" description="Acidic residues" evidence="7">
    <location>
        <begin position="1"/>
        <end position="29"/>
    </location>
</feature>
<dbReference type="SUPFAM" id="SSF48371">
    <property type="entry name" value="ARM repeat"/>
    <property type="match status" value="1"/>
</dbReference>
<sequence>MEQETAIEQETDMEQESAMEEELEVEQELAPEQQPSAFDEATKHALAELYEKAKIYSTAEITDDNALSIVVQGLLDRIPVVVCKAIRVVQSIISSRQFVNELAEEARKLMEEIDEVESGLNRPSQVPDSQATQTDQRVEELIIADSGEVISSRRNLSPVMEERLTPNPLMNILLARCEDEKVNPRKLAISTVEALFLYFKDKELVGAVMEKLEARCRDISLTVRKQAAESLTKLLQSTNGMEEIEAAWLSAVMNLIVDRELGVQQFCSRLISEVIITPIIQDSATDVTWRLLYSIEQQTGLRRLLLRCLVFQHRENNFPQRLVKTLEAKTSDEEHSNAAWMLLGELSAFLDVNPTRAADLWLSHINLNSSASLLSYISKILANRSKVLKQEQITALKGKMADALSLYKINSVHISSTYYAFARICGGIGEEASGSFVISEFNKTWFTKSLEELDSTIYSDMPLANLENTNMASQIAAKFSSIGGVMSEEDRKQCDKLVRIISSIGECVQYTPTLINKKIFKLLKVVIASDVLKGIRDGSVMPTPRTLSPMPLFNNIPDSQSTVAASEADRFSSVFIMKIDNRVLRAELLTRTVRAHAVLTLGKLCLQDEKLAKKCVPVFIRQLKVNHDHFVRNNIVVAVCDLCIRYTLLVDRYCTILASCLKDRSVLVRHQTLMLLTNLIKEQFLKWEGSIIYRFVTALLDPERCIRKYAEFCLVDILLVQYPMMFFNHFLECLFYFNDVKHQSWKVTDDDDCDLALEVKQKCSLEGDAKCSARMHLYKFMLKTFADDKKFSVCSRIASDIFGSIVDGSLSLEDNKVVNLLKDSFMILCSPDIKFSLQVGKKSEEDENDDEPPEAVKSAAKTFISSVFRKALVEALMPNLIVLKEFLVEKRSPLLYGCLEVISNLFKNYPEQIEDFLVSSPQQKAELEFDLKQLQAVT</sequence>
<dbReference type="WBParaSite" id="jg12171">
    <property type="protein sequence ID" value="jg12171"/>
    <property type="gene ID" value="jg12171"/>
</dbReference>
<reference evidence="10" key="1">
    <citation type="submission" date="2022-11" db="UniProtKB">
        <authorList>
            <consortium name="WormBaseParasite"/>
        </authorList>
    </citation>
    <scope>IDENTIFICATION</scope>
</reference>
<dbReference type="InterPro" id="IPR011989">
    <property type="entry name" value="ARM-like"/>
</dbReference>
<dbReference type="Proteomes" id="UP000887574">
    <property type="component" value="Unplaced"/>
</dbReference>
<keyword evidence="9" id="KW-1185">Reference proteome</keyword>
<evidence type="ECO:0000256" key="2">
    <source>
        <dbReference type="ARBA" id="ARBA00022618"/>
    </source>
</evidence>
<name>A0A915CTU7_9BILA</name>
<dbReference type="InterPro" id="IPR016024">
    <property type="entry name" value="ARM-type_fold"/>
</dbReference>
<evidence type="ECO:0000313" key="9">
    <source>
        <dbReference type="Proteomes" id="UP000887574"/>
    </source>
</evidence>
<keyword evidence="3" id="KW-0498">Mitosis</keyword>
<evidence type="ECO:0000256" key="3">
    <source>
        <dbReference type="ARBA" id="ARBA00022776"/>
    </source>
</evidence>
<keyword evidence="5" id="KW-0539">Nucleus</keyword>
<dbReference type="GO" id="GO:0051301">
    <property type="term" value="P:cell division"/>
    <property type="evidence" value="ECO:0007669"/>
    <property type="project" value="UniProtKB-KW"/>
</dbReference>
<dbReference type="GO" id="GO:0005634">
    <property type="term" value="C:nucleus"/>
    <property type="evidence" value="ECO:0007669"/>
    <property type="project" value="UniProtKB-SubCell"/>
</dbReference>
<feature type="region of interest" description="Disordered" evidence="7">
    <location>
        <begin position="1"/>
        <end position="35"/>
    </location>
</feature>
<evidence type="ECO:0000259" key="8">
    <source>
        <dbReference type="Pfam" id="PF12717"/>
    </source>
</evidence>
<evidence type="ECO:0000256" key="5">
    <source>
        <dbReference type="ARBA" id="ARBA00023242"/>
    </source>
</evidence>
<keyword evidence="6" id="KW-0131">Cell cycle</keyword>
<dbReference type="PANTHER" id="PTHR14222:SF1">
    <property type="entry name" value="CONDENSIN-2 COMPLEX SUBUNIT D3"/>
    <property type="match status" value="1"/>
</dbReference>
<dbReference type="GO" id="GO:0007076">
    <property type="term" value="P:mitotic chromosome condensation"/>
    <property type="evidence" value="ECO:0007669"/>
    <property type="project" value="InterPro"/>
</dbReference>
<evidence type="ECO:0000313" key="10">
    <source>
        <dbReference type="WBParaSite" id="jg12171"/>
    </source>
</evidence>
<dbReference type="GO" id="GO:0010032">
    <property type="term" value="P:meiotic chromosome condensation"/>
    <property type="evidence" value="ECO:0007669"/>
    <property type="project" value="TreeGrafter"/>
</dbReference>
<protein>
    <submittedName>
        <fullName evidence="10">Condensin complex subunit 1 C-terminal domain-containing protein</fullName>
    </submittedName>
</protein>
<organism evidence="9 10">
    <name type="scientific">Ditylenchus dipsaci</name>
    <dbReference type="NCBI Taxonomy" id="166011"/>
    <lineage>
        <taxon>Eukaryota</taxon>
        <taxon>Metazoa</taxon>
        <taxon>Ecdysozoa</taxon>
        <taxon>Nematoda</taxon>
        <taxon>Chromadorea</taxon>
        <taxon>Rhabditida</taxon>
        <taxon>Tylenchina</taxon>
        <taxon>Tylenchomorpha</taxon>
        <taxon>Sphaerularioidea</taxon>
        <taxon>Anguinidae</taxon>
        <taxon>Anguininae</taxon>
        <taxon>Ditylenchus</taxon>
    </lineage>
</organism>
<keyword evidence="4" id="KW-0226">DNA condensation</keyword>
<keyword evidence="2" id="KW-0132">Cell division</keyword>
<dbReference type="Gene3D" id="1.25.10.10">
    <property type="entry name" value="Leucine-rich Repeat Variant"/>
    <property type="match status" value="2"/>
</dbReference>
<proteinExistence type="predicted"/>
<dbReference type="GO" id="GO:0000796">
    <property type="term" value="C:condensin complex"/>
    <property type="evidence" value="ECO:0007669"/>
    <property type="project" value="TreeGrafter"/>
</dbReference>
<dbReference type="AlphaFoldDB" id="A0A915CTU7"/>
<evidence type="ECO:0000256" key="6">
    <source>
        <dbReference type="ARBA" id="ARBA00023306"/>
    </source>
</evidence>
<dbReference type="Pfam" id="PF12717">
    <property type="entry name" value="Cnd1"/>
    <property type="match status" value="1"/>
</dbReference>